<keyword evidence="5" id="KW-1185">Reference proteome</keyword>
<organism evidence="4 5">
    <name type="scientific">Tritrichomonas musculus</name>
    <dbReference type="NCBI Taxonomy" id="1915356"/>
    <lineage>
        <taxon>Eukaryota</taxon>
        <taxon>Metamonada</taxon>
        <taxon>Parabasalia</taxon>
        <taxon>Tritrichomonadida</taxon>
        <taxon>Tritrichomonadidae</taxon>
        <taxon>Tritrichomonas</taxon>
    </lineage>
</organism>
<dbReference type="InterPro" id="IPR013694">
    <property type="entry name" value="VIT"/>
</dbReference>
<reference evidence="4 5" key="1">
    <citation type="submission" date="2024-04" db="EMBL/GenBank/DDBJ databases">
        <title>Tritrichomonas musculus Genome.</title>
        <authorList>
            <person name="Alves-Ferreira E."/>
            <person name="Grigg M."/>
            <person name="Lorenzi H."/>
            <person name="Galac M."/>
        </authorList>
    </citation>
    <scope>NUCLEOTIDE SEQUENCE [LARGE SCALE GENOMIC DNA]</scope>
    <source>
        <strain evidence="4 5">EAF2021</strain>
    </source>
</reference>
<dbReference type="PROSITE" id="PS51468">
    <property type="entry name" value="VIT"/>
    <property type="match status" value="1"/>
</dbReference>
<accession>A0ABR2J1V4</accession>
<dbReference type="PANTHER" id="PTHR45737:SF6">
    <property type="entry name" value="VON WILLEBRAND FACTOR A DOMAIN-CONTAINING PROTEIN 5A"/>
    <property type="match status" value="1"/>
</dbReference>
<dbReference type="InterPro" id="IPR002035">
    <property type="entry name" value="VWF_A"/>
</dbReference>
<dbReference type="SUPFAM" id="SSF53300">
    <property type="entry name" value="vWA-like"/>
    <property type="match status" value="1"/>
</dbReference>
<name>A0ABR2J1V4_9EUKA</name>
<evidence type="ECO:0000313" key="4">
    <source>
        <dbReference type="EMBL" id="KAK8871880.1"/>
    </source>
</evidence>
<protein>
    <submittedName>
        <fullName evidence="4">von Willebrand factor A domain-containing protein 5A</fullName>
    </submittedName>
</protein>
<proteinExistence type="predicted"/>
<evidence type="ECO:0000259" key="2">
    <source>
        <dbReference type="PROSITE" id="PS50234"/>
    </source>
</evidence>
<dbReference type="Gene3D" id="3.40.50.410">
    <property type="entry name" value="von Willebrand factor, type A domain"/>
    <property type="match status" value="1"/>
</dbReference>
<dbReference type="Proteomes" id="UP001470230">
    <property type="component" value="Unassembled WGS sequence"/>
</dbReference>
<dbReference type="SMART" id="SM00327">
    <property type="entry name" value="VWA"/>
    <property type="match status" value="1"/>
</dbReference>
<feature type="compositionally biased region" description="Basic and acidic residues" evidence="1">
    <location>
        <begin position="647"/>
        <end position="662"/>
    </location>
</feature>
<dbReference type="InterPro" id="IPR036465">
    <property type="entry name" value="vWFA_dom_sf"/>
</dbReference>
<dbReference type="PROSITE" id="PS50234">
    <property type="entry name" value="VWFA"/>
    <property type="match status" value="1"/>
</dbReference>
<feature type="compositionally biased region" description="Pro residues" evidence="1">
    <location>
        <begin position="625"/>
        <end position="639"/>
    </location>
</feature>
<evidence type="ECO:0000256" key="1">
    <source>
        <dbReference type="SAM" id="MobiDB-lite"/>
    </source>
</evidence>
<feature type="domain" description="VWFA" evidence="2">
    <location>
        <begin position="249"/>
        <end position="421"/>
    </location>
</feature>
<dbReference type="Pfam" id="PF13768">
    <property type="entry name" value="VWA_3"/>
    <property type="match status" value="1"/>
</dbReference>
<dbReference type="Pfam" id="PF08487">
    <property type="entry name" value="VIT"/>
    <property type="match status" value="1"/>
</dbReference>
<dbReference type="EMBL" id="JAPFFF010000013">
    <property type="protein sequence ID" value="KAK8871880.1"/>
    <property type="molecule type" value="Genomic_DNA"/>
</dbReference>
<dbReference type="PANTHER" id="PTHR45737">
    <property type="entry name" value="VON WILLEBRAND FACTOR A DOMAIN-CONTAINING PROTEIN 5A"/>
    <property type="match status" value="1"/>
</dbReference>
<evidence type="ECO:0000259" key="3">
    <source>
        <dbReference type="PROSITE" id="PS51468"/>
    </source>
</evidence>
<feature type="domain" description="VIT" evidence="3">
    <location>
        <begin position="3"/>
        <end position="130"/>
    </location>
</feature>
<feature type="region of interest" description="Disordered" evidence="1">
    <location>
        <begin position="625"/>
        <end position="664"/>
    </location>
</feature>
<gene>
    <name evidence="4" type="ORF">M9Y10_007625</name>
</gene>
<comment type="caution">
    <text evidence="4">The sequence shown here is derived from an EMBL/GenBank/DDBJ whole genome shotgun (WGS) entry which is preliminary data.</text>
</comment>
<evidence type="ECO:0000313" key="5">
    <source>
        <dbReference type="Proteomes" id="UP001470230"/>
    </source>
</evidence>
<sequence>MVLGSFCSKKDKKFKTVQPKSLRITGVQKGFIQCLEIYQSIQTKEDLDQVSYIFPTDNNLCIYNMKFQVGDETITAELRTQKAAEETFKEAKKIGRTAAMTEQIAPGITSVKIGNVPKNKDVAIIFQCVLTSTLQNPTTILTKIPLQASEPDGSLTDLYNLPSLEINIDLNISQAQQISDVYTNCESNYTKSDLCNGKLTINSAIITDENILIMTEFSEPIQSQMIQTNNSAVISVIPDFESKKSTKKEFVFLIDCSASMLGESIRKAKESLHLFLAKLPKDSYFNIICFGTTFKKLFDHSQTADQISIEKAAEFVDSIRANLGGTEMLQLFDELFKDEVKTAGQRQIFIITDGEVYERQKVIQKVEENSYFNRIFAIGLGHGADAGFLEEITSMTNGKSDFVFNKDELPSKVAEHFELSLFDGSTDNEIHIEGTDSFEVVPYPLPPLLPHVVRHLFVSGTGPQPAGAVMISGKVGGQDIESVISKEIDMTINEGEKSPIYALFAQKQLKKIENDEANQEKCIKLSLASGVLSKYTSYIAVTENGYVEEEQQPVETVEESAPECCSSIRYCMRVFESTTECCSLGSPSYAPMSPCFMEACCAAAPPPPPCCAPVMMEACCAPHPPPPPPRPAAPPPCDEPPSTSESTGHELHEEEAHEKDPWEADASAVDIVRLQSRDGFWDLPSSFITNKAGGKLPEIGIDLSESPIVRKRAISTVFTLGYLMKFLGDSSGKWRFAKEKGLKWLKRIESSVNWDQIIAEIIESISK</sequence>